<evidence type="ECO:0000256" key="5">
    <source>
        <dbReference type="SAM" id="SignalP"/>
    </source>
</evidence>
<dbReference type="AlphaFoldDB" id="A0A8R7V105"/>
<dbReference type="Gramene" id="TuG1812G0700000659.01.T01">
    <property type="protein sequence ID" value="TuG1812G0700000659.01.T01"/>
    <property type="gene ID" value="TuG1812G0700000659.01"/>
</dbReference>
<reference evidence="7" key="1">
    <citation type="journal article" date="2013" name="Nature">
        <title>Draft genome of the wheat A-genome progenitor Triticum urartu.</title>
        <authorList>
            <person name="Ling H.Q."/>
            <person name="Zhao S."/>
            <person name="Liu D."/>
            <person name="Wang J."/>
            <person name="Sun H."/>
            <person name="Zhang C."/>
            <person name="Fan H."/>
            <person name="Li D."/>
            <person name="Dong L."/>
            <person name="Tao Y."/>
            <person name="Gao C."/>
            <person name="Wu H."/>
            <person name="Li Y."/>
            <person name="Cui Y."/>
            <person name="Guo X."/>
            <person name="Zheng S."/>
            <person name="Wang B."/>
            <person name="Yu K."/>
            <person name="Liang Q."/>
            <person name="Yang W."/>
            <person name="Lou X."/>
            <person name="Chen J."/>
            <person name="Feng M."/>
            <person name="Jian J."/>
            <person name="Zhang X."/>
            <person name="Luo G."/>
            <person name="Jiang Y."/>
            <person name="Liu J."/>
            <person name="Wang Z."/>
            <person name="Sha Y."/>
            <person name="Zhang B."/>
            <person name="Wu H."/>
            <person name="Tang D."/>
            <person name="Shen Q."/>
            <person name="Xue P."/>
            <person name="Zou S."/>
            <person name="Wang X."/>
            <person name="Liu X."/>
            <person name="Wang F."/>
            <person name="Yang Y."/>
            <person name="An X."/>
            <person name="Dong Z."/>
            <person name="Zhang K."/>
            <person name="Zhang X."/>
            <person name="Luo M.C."/>
            <person name="Dvorak J."/>
            <person name="Tong Y."/>
            <person name="Wang J."/>
            <person name="Yang H."/>
            <person name="Li Z."/>
            <person name="Wang D."/>
            <person name="Zhang A."/>
            <person name="Wang J."/>
        </authorList>
    </citation>
    <scope>NUCLEOTIDE SEQUENCE</scope>
    <source>
        <strain evidence="7">cv. G1812</strain>
    </source>
</reference>
<reference evidence="6" key="2">
    <citation type="submission" date="2018-03" db="EMBL/GenBank/DDBJ databases">
        <title>The Triticum urartu genome reveals the dynamic nature of wheat genome evolution.</title>
        <authorList>
            <person name="Ling H."/>
            <person name="Ma B."/>
            <person name="Shi X."/>
            <person name="Liu H."/>
            <person name="Dong L."/>
            <person name="Sun H."/>
            <person name="Cao Y."/>
            <person name="Gao Q."/>
            <person name="Zheng S."/>
            <person name="Li Y."/>
            <person name="Yu Y."/>
            <person name="Du H."/>
            <person name="Qi M."/>
            <person name="Li Y."/>
            <person name="Yu H."/>
            <person name="Cui Y."/>
            <person name="Wang N."/>
            <person name="Chen C."/>
            <person name="Wu H."/>
            <person name="Zhao Y."/>
            <person name="Zhang J."/>
            <person name="Li Y."/>
            <person name="Zhou W."/>
            <person name="Zhang B."/>
            <person name="Hu W."/>
            <person name="Eijk M."/>
            <person name="Tang J."/>
            <person name="Witsenboer H."/>
            <person name="Zhao S."/>
            <person name="Li Z."/>
            <person name="Zhang A."/>
            <person name="Wang D."/>
            <person name="Liang C."/>
        </authorList>
    </citation>
    <scope>NUCLEOTIDE SEQUENCE [LARGE SCALE GENOMIC DNA]</scope>
    <source>
        <strain evidence="6">cv. G1812</strain>
    </source>
</reference>
<evidence type="ECO:0000313" key="7">
    <source>
        <dbReference type="Proteomes" id="UP000015106"/>
    </source>
</evidence>
<accession>A0A8R7V105</accession>
<evidence type="ECO:0000256" key="1">
    <source>
        <dbReference type="ARBA" id="ARBA00004141"/>
    </source>
</evidence>
<keyword evidence="5" id="KW-0732">Signal</keyword>
<feature type="chain" id="PRO_5035790914" description="Secreted protein" evidence="5">
    <location>
        <begin position="25"/>
        <end position="96"/>
    </location>
</feature>
<evidence type="ECO:0000256" key="2">
    <source>
        <dbReference type="ARBA" id="ARBA00022692"/>
    </source>
</evidence>
<evidence type="ECO:0000313" key="6">
    <source>
        <dbReference type="EnsemblPlants" id="TuG1812G0700000659.01.T01"/>
    </source>
</evidence>
<proteinExistence type="predicted"/>
<keyword evidence="3" id="KW-1133">Transmembrane helix</keyword>
<keyword evidence="4" id="KW-0472">Membrane</keyword>
<name>A0A8R7V105_TRIUA</name>
<reference evidence="6" key="3">
    <citation type="submission" date="2022-06" db="UniProtKB">
        <authorList>
            <consortium name="EnsemblPlants"/>
        </authorList>
    </citation>
    <scope>IDENTIFICATION</scope>
</reference>
<feature type="signal peptide" evidence="5">
    <location>
        <begin position="1"/>
        <end position="24"/>
    </location>
</feature>
<dbReference type="PANTHER" id="PTHR31652:SF0">
    <property type="entry name" value="LIMR FAMILY PROTEIN DDB_G0283707-RELATED"/>
    <property type="match status" value="1"/>
</dbReference>
<keyword evidence="2" id="KW-0812">Transmembrane</keyword>
<evidence type="ECO:0000256" key="4">
    <source>
        <dbReference type="ARBA" id="ARBA00023136"/>
    </source>
</evidence>
<keyword evidence="7" id="KW-1185">Reference proteome</keyword>
<comment type="subcellular location">
    <subcellularLocation>
        <location evidence="1">Membrane</location>
        <topology evidence="1">Multi-pass membrane protein</topology>
    </subcellularLocation>
</comment>
<evidence type="ECO:0000256" key="3">
    <source>
        <dbReference type="ARBA" id="ARBA00022989"/>
    </source>
</evidence>
<evidence type="ECO:0008006" key="8">
    <source>
        <dbReference type="Google" id="ProtNLM"/>
    </source>
</evidence>
<dbReference type="Proteomes" id="UP000015106">
    <property type="component" value="Chromosome 7"/>
</dbReference>
<organism evidence="6 7">
    <name type="scientific">Triticum urartu</name>
    <name type="common">Red wild einkorn</name>
    <name type="synonym">Crithodium urartu</name>
    <dbReference type="NCBI Taxonomy" id="4572"/>
    <lineage>
        <taxon>Eukaryota</taxon>
        <taxon>Viridiplantae</taxon>
        <taxon>Streptophyta</taxon>
        <taxon>Embryophyta</taxon>
        <taxon>Tracheophyta</taxon>
        <taxon>Spermatophyta</taxon>
        <taxon>Magnoliopsida</taxon>
        <taxon>Liliopsida</taxon>
        <taxon>Poales</taxon>
        <taxon>Poaceae</taxon>
        <taxon>BOP clade</taxon>
        <taxon>Pooideae</taxon>
        <taxon>Triticodae</taxon>
        <taxon>Triticeae</taxon>
        <taxon>Triticinae</taxon>
        <taxon>Triticum</taxon>
    </lineage>
</organism>
<protein>
    <recommendedName>
        <fullName evidence="8">Secreted protein</fullName>
    </recommendedName>
</protein>
<sequence length="96" mass="10901">MNSFLFNVALILLCSISVIQFCTAFVHYAQATAAQEIFDHTLQSLHGIKYLYKYNVFQYGFVALPYSFSSTTHFLNGEIGNRQEGSSSQINFRFAL</sequence>
<dbReference type="PANTHER" id="PTHR31652">
    <property type="entry name" value="LIMR FAMILY PROTEIN DDB_G0283707-RELATED"/>
    <property type="match status" value="1"/>
</dbReference>
<dbReference type="EnsemblPlants" id="TuG1812G0700000659.01.T01">
    <property type="protein sequence ID" value="TuG1812G0700000659.01.T01"/>
    <property type="gene ID" value="TuG1812G0700000659.01"/>
</dbReference>
<dbReference type="GO" id="GO:0016020">
    <property type="term" value="C:membrane"/>
    <property type="evidence" value="ECO:0007669"/>
    <property type="project" value="UniProtKB-SubCell"/>
</dbReference>